<keyword evidence="3" id="KW-1185">Reference proteome</keyword>
<evidence type="ECO:0000259" key="1">
    <source>
        <dbReference type="Pfam" id="PF00174"/>
    </source>
</evidence>
<protein>
    <recommendedName>
        <fullName evidence="1">Oxidoreductase molybdopterin-binding domain-containing protein</fullName>
    </recommendedName>
</protein>
<dbReference type="Pfam" id="PF00174">
    <property type="entry name" value="Oxidored_molyb"/>
    <property type="match status" value="1"/>
</dbReference>
<organism evidence="2 3">
    <name type="scientific">Parazoarcus communis SWub3 = DSM 12120</name>
    <dbReference type="NCBI Taxonomy" id="1121029"/>
    <lineage>
        <taxon>Bacteria</taxon>
        <taxon>Pseudomonadati</taxon>
        <taxon>Pseudomonadota</taxon>
        <taxon>Betaproteobacteria</taxon>
        <taxon>Rhodocyclales</taxon>
        <taxon>Zoogloeaceae</taxon>
        <taxon>Parazoarcus</taxon>
    </lineage>
</organism>
<dbReference type="AlphaFoldDB" id="A0A323USB6"/>
<dbReference type="EMBL" id="QKOE01000014">
    <property type="protein sequence ID" value="PZA15365.1"/>
    <property type="molecule type" value="Genomic_DNA"/>
</dbReference>
<accession>A0A323USB6</accession>
<evidence type="ECO:0000313" key="3">
    <source>
        <dbReference type="Proteomes" id="UP000248259"/>
    </source>
</evidence>
<gene>
    <name evidence="2" type="ORF">DNK49_16610</name>
</gene>
<comment type="caution">
    <text evidence="2">The sequence shown here is derived from an EMBL/GenBank/DDBJ whole genome shotgun (WGS) entry which is preliminary data.</text>
</comment>
<evidence type="ECO:0000313" key="2">
    <source>
        <dbReference type="EMBL" id="PZA15365.1"/>
    </source>
</evidence>
<reference evidence="2 3" key="1">
    <citation type="submission" date="2018-06" db="EMBL/GenBank/DDBJ databases">
        <title>Azoarcus communis strain SWub3 genome.</title>
        <authorList>
            <person name="Zorraquino Salvo V."/>
            <person name="Toubiana D."/>
            <person name="Blumwald E."/>
        </authorList>
    </citation>
    <scope>NUCLEOTIDE SEQUENCE [LARGE SCALE GENOMIC DNA]</scope>
    <source>
        <strain evidence="2 3">SWub3</strain>
    </source>
</reference>
<dbReference type="InterPro" id="IPR000572">
    <property type="entry name" value="OxRdtase_Mopterin-bd_dom"/>
</dbReference>
<dbReference type="Gene3D" id="3.90.420.10">
    <property type="entry name" value="Oxidoreductase, molybdopterin-binding domain"/>
    <property type="match status" value="1"/>
</dbReference>
<dbReference type="OrthoDB" id="9798763at2"/>
<name>A0A323USB6_9RHOO</name>
<dbReference type="InterPro" id="IPR036374">
    <property type="entry name" value="OxRdtase_Mopterin-bd_sf"/>
</dbReference>
<dbReference type="Proteomes" id="UP000248259">
    <property type="component" value="Unassembled WGS sequence"/>
</dbReference>
<dbReference type="SUPFAM" id="SSF56524">
    <property type="entry name" value="Oxidoreductase molybdopterin-binding domain"/>
    <property type="match status" value="1"/>
</dbReference>
<sequence>MNPAPCLTALSLRMLVFVLLAILLLPVWAAAGAGPVPVRVDLPLSKDDRSVLVVQTGAGEHSFSLAQLEALGLYRVSTSTFWPGDEGVFEGPLLADVLKAAGLDDVAEVRVSALDGFTQQIAREDWTRWPVMLATRKKGQPMTTRNKGPIRIVYPRDMDPQLADARYRLRWVWLVKQIEGVSR</sequence>
<proteinExistence type="predicted"/>
<feature type="domain" description="Oxidoreductase molybdopterin-binding" evidence="1">
    <location>
        <begin position="88"/>
        <end position="156"/>
    </location>
</feature>